<dbReference type="PANTHER" id="PTHR43806:SF11">
    <property type="entry name" value="CEREVISIN-RELATED"/>
    <property type="match status" value="1"/>
</dbReference>
<keyword evidence="4 5" id="KW-0720">Serine protease</keyword>
<dbReference type="PANTHER" id="PTHR43806">
    <property type="entry name" value="PEPTIDASE S8"/>
    <property type="match status" value="1"/>
</dbReference>
<keyword evidence="3 5" id="KW-0378">Hydrolase</keyword>
<keyword evidence="9" id="KW-1185">Reference proteome</keyword>
<dbReference type="RefSeq" id="WP_186872181.1">
    <property type="nucleotide sequence ID" value="NZ_JACOOR010000004.1"/>
</dbReference>
<keyword evidence="2 5" id="KW-0645">Protease</keyword>
<dbReference type="InterPro" id="IPR022398">
    <property type="entry name" value="Peptidase_S8_His-AS"/>
</dbReference>
<dbReference type="PROSITE" id="PS51892">
    <property type="entry name" value="SUBTILASE"/>
    <property type="match status" value="1"/>
</dbReference>
<evidence type="ECO:0000256" key="6">
    <source>
        <dbReference type="RuleBase" id="RU003355"/>
    </source>
</evidence>
<dbReference type="PRINTS" id="PR00723">
    <property type="entry name" value="SUBTILISIN"/>
</dbReference>
<dbReference type="InterPro" id="IPR023828">
    <property type="entry name" value="Peptidase_S8_Ser-AS"/>
</dbReference>
<dbReference type="Gene3D" id="3.40.50.200">
    <property type="entry name" value="Peptidase S8/S53 domain"/>
    <property type="match status" value="1"/>
</dbReference>
<dbReference type="SUPFAM" id="SSF52743">
    <property type="entry name" value="Subtilisin-like"/>
    <property type="match status" value="1"/>
</dbReference>
<evidence type="ECO:0000259" key="7">
    <source>
        <dbReference type="Pfam" id="PF00082"/>
    </source>
</evidence>
<evidence type="ECO:0000256" key="1">
    <source>
        <dbReference type="ARBA" id="ARBA00011073"/>
    </source>
</evidence>
<dbReference type="InterPro" id="IPR023827">
    <property type="entry name" value="Peptidase_S8_Asp-AS"/>
</dbReference>
<evidence type="ECO:0000256" key="3">
    <source>
        <dbReference type="ARBA" id="ARBA00022801"/>
    </source>
</evidence>
<evidence type="ECO:0000256" key="5">
    <source>
        <dbReference type="PROSITE-ProRule" id="PRU01240"/>
    </source>
</evidence>
<proteinExistence type="inferred from homology"/>
<dbReference type="PROSITE" id="PS00138">
    <property type="entry name" value="SUBTILASE_SER"/>
    <property type="match status" value="1"/>
</dbReference>
<reference evidence="8" key="1">
    <citation type="submission" date="2020-08" db="EMBL/GenBank/DDBJ databases">
        <title>Genome public.</title>
        <authorList>
            <person name="Liu C."/>
            <person name="Sun Q."/>
        </authorList>
    </citation>
    <scope>NUCLEOTIDE SEQUENCE</scope>
    <source>
        <strain evidence="8">NSJ-68</strain>
    </source>
</reference>
<evidence type="ECO:0000256" key="2">
    <source>
        <dbReference type="ARBA" id="ARBA00022670"/>
    </source>
</evidence>
<dbReference type="CDD" id="cd07487">
    <property type="entry name" value="Peptidases_S8_1"/>
    <property type="match status" value="1"/>
</dbReference>
<feature type="active site" description="Charge relay system" evidence="5">
    <location>
        <position position="246"/>
    </location>
</feature>
<dbReference type="AlphaFoldDB" id="A0A923LC43"/>
<name>A0A923LC43_9FIRM</name>
<protein>
    <submittedName>
        <fullName evidence="8">S8 family peptidase</fullName>
    </submittedName>
</protein>
<evidence type="ECO:0000313" key="9">
    <source>
        <dbReference type="Proteomes" id="UP000649345"/>
    </source>
</evidence>
<organism evidence="8 9">
    <name type="scientific">Anaerosacchariphilus hominis</name>
    <dbReference type="NCBI Taxonomy" id="2763017"/>
    <lineage>
        <taxon>Bacteria</taxon>
        <taxon>Bacillati</taxon>
        <taxon>Bacillota</taxon>
        <taxon>Clostridia</taxon>
        <taxon>Lachnospirales</taxon>
        <taxon>Lachnospiraceae</taxon>
        <taxon>Anaerosacchariphilus</taxon>
    </lineage>
</organism>
<feature type="domain" description="Peptidase S8/S53" evidence="7">
    <location>
        <begin position="20"/>
        <end position="292"/>
    </location>
</feature>
<dbReference type="PROSITE" id="PS00137">
    <property type="entry name" value="SUBTILASE_HIS"/>
    <property type="match status" value="1"/>
</dbReference>
<dbReference type="GO" id="GO:0006508">
    <property type="term" value="P:proteolysis"/>
    <property type="evidence" value="ECO:0007669"/>
    <property type="project" value="UniProtKB-KW"/>
</dbReference>
<evidence type="ECO:0000256" key="4">
    <source>
        <dbReference type="ARBA" id="ARBA00022825"/>
    </source>
</evidence>
<dbReference type="Proteomes" id="UP000649345">
    <property type="component" value="Unassembled WGS sequence"/>
</dbReference>
<accession>A0A923LC43</accession>
<dbReference type="InterPro" id="IPR000209">
    <property type="entry name" value="Peptidase_S8/S53_dom"/>
</dbReference>
<evidence type="ECO:0000313" key="8">
    <source>
        <dbReference type="EMBL" id="MBC5659886.1"/>
    </source>
</evidence>
<comment type="similarity">
    <text evidence="1 5 6">Belongs to the peptidase S8 family.</text>
</comment>
<comment type="caution">
    <text evidence="8">The sequence shown here is derived from an EMBL/GenBank/DDBJ whole genome shotgun (WGS) entry which is preliminary data.</text>
</comment>
<dbReference type="Pfam" id="PF00082">
    <property type="entry name" value="Peptidase_S8"/>
    <property type="match status" value="1"/>
</dbReference>
<dbReference type="InterPro" id="IPR036852">
    <property type="entry name" value="Peptidase_S8/S53_dom_sf"/>
</dbReference>
<dbReference type="InterPro" id="IPR015500">
    <property type="entry name" value="Peptidase_S8_subtilisin-rel"/>
</dbReference>
<feature type="active site" description="Charge relay system" evidence="5">
    <location>
        <position position="29"/>
    </location>
</feature>
<dbReference type="InterPro" id="IPR050131">
    <property type="entry name" value="Peptidase_S8_subtilisin-like"/>
</dbReference>
<dbReference type="PROSITE" id="PS00136">
    <property type="entry name" value="SUBTILASE_ASP"/>
    <property type="match status" value="1"/>
</dbReference>
<feature type="active site" description="Charge relay system" evidence="5">
    <location>
        <position position="62"/>
    </location>
</feature>
<gene>
    <name evidence="8" type="ORF">H8S44_08890</name>
</gene>
<dbReference type="EMBL" id="JACOOR010000004">
    <property type="protein sequence ID" value="MBC5659886.1"/>
    <property type="molecule type" value="Genomic_DNA"/>
</dbReference>
<sequence length="309" mass="32746">MNRVRELVGASCAYEYGFSGKGIGIAVLDSGINDAHPDLQGRLVYSYNYTNDSEHAPDDCGHGTHISGIIGGTGVASGGRYQGLAPRCHFVSLKILDQRGNGSSQSLIRALHWILEQGKEYGIRIVNISVGGSVPRHAGPTELVKAVEEVWDAGYLVCAAAGNQGPDRSSITVPGTSPAIITVGASDDERAVRVQGQRKRHYSGRGPTPELVEKPDLVAPGASILSCNSFFGQPGAGYYTAKSGTSMATPAVVGALALLCEKEPALTNRQIKERLCISCRNLGYPRNRQGCGRLWLPGLLGLEEASSRE</sequence>
<dbReference type="GO" id="GO:0004252">
    <property type="term" value="F:serine-type endopeptidase activity"/>
    <property type="evidence" value="ECO:0007669"/>
    <property type="project" value="UniProtKB-UniRule"/>
</dbReference>